<gene>
    <name evidence="1" type="ORF">DPEC_G00352550</name>
</gene>
<reference evidence="1" key="1">
    <citation type="submission" date="2021-05" db="EMBL/GenBank/DDBJ databases">
        <authorList>
            <person name="Pan Q."/>
            <person name="Jouanno E."/>
            <person name="Zahm M."/>
            <person name="Klopp C."/>
            <person name="Cabau C."/>
            <person name="Louis A."/>
            <person name="Berthelot C."/>
            <person name="Parey E."/>
            <person name="Roest Crollius H."/>
            <person name="Montfort J."/>
            <person name="Robinson-Rechavi M."/>
            <person name="Bouchez O."/>
            <person name="Lampietro C."/>
            <person name="Lopez Roques C."/>
            <person name="Donnadieu C."/>
            <person name="Postlethwait J."/>
            <person name="Bobe J."/>
            <person name="Dillon D."/>
            <person name="Chandos A."/>
            <person name="von Hippel F."/>
            <person name="Guiguen Y."/>
        </authorList>
    </citation>
    <scope>NUCLEOTIDE SEQUENCE</scope>
    <source>
        <strain evidence="1">YG-Jan2019</strain>
    </source>
</reference>
<name>A0ACC2F2C9_DALPE</name>
<accession>A0ACC2F2C9</accession>
<protein>
    <submittedName>
        <fullName evidence="1">Uncharacterized protein</fullName>
    </submittedName>
</protein>
<keyword evidence="2" id="KW-1185">Reference proteome</keyword>
<dbReference type="Proteomes" id="UP001157502">
    <property type="component" value="Chromosome 36"/>
</dbReference>
<dbReference type="EMBL" id="CM055763">
    <property type="protein sequence ID" value="KAJ7985488.1"/>
    <property type="molecule type" value="Genomic_DNA"/>
</dbReference>
<organism evidence="1 2">
    <name type="scientific">Dallia pectoralis</name>
    <name type="common">Alaska blackfish</name>
    <dbReference type="NCBI Taxonomy" id="75939"/>
    <lineage>
        <taxon>Eukaryota</taxon>
        <taxon>Metazoa</taxon>
        <taxon>Chordata</taxon>
        <taxon>Craniata</taxon>
        <taxon>Vertebrata</taxon>
        <taxon>Euteleostomi</taxon>
        <taxon>Actinopterygii</taxon>
        <taxon>Neopterygii</taxon>
        <taxon>Teleostei</taxon>
        <taxon>Protacanthopterygii</taxon>
        <taxon>Esociformes</taxon>
        <taxon>Umbridae</taxon>
        <taxon>Dallia</taxon>
    </lineage>
</organism>
<comment type="caution">
    <text evidence="1">The sequence shown here is derived from an EMBL/GenBank/DDBJ whole genome shotgun (WGS) entry which is preliminary data.</text>
</comment>
<evidence type="ECO:0000313" key="2">
    <source>
        <dbReference type="Proteomes" id="UP001157502"/>
    </source>
</evidence>
<proteinExistence type="predicted"/>
<sequence length="517" mass="57660">MTSFGDSGHLGPVRVFLSTPDRPAVMNSSSRPAEFNGDSSSLPSLDSSVFYSESSSVCNDFIVNVGGTRYVFSQEQLAPHPETRLGKLALSTWDCVLDLCDDADFLKNEFFFDRSSQTFQYVMNFYLTGHLHVREEVCVLSFLQEIEYWGIDELCIDPCCRDRYYRRKELKERPEIDEVEDDVSEDEDFSGTACPGHRRRLRDLLQKPESSRAARTFSTLSVIFVVVSIVNLMLISLDPGDVGSGSGAGAMHFLVDALEYVCVVWFTGELVLRFACERDKCRFTRSVPNVIDLLSVLPFYVTVAVENLNGGPTELENMGRVMQMLRLMRSLRLLKLGRHSIGLQSLCQTIAQCYEEVGLLVLFLSVGISIFATVEFALEHDIPGTTFSSVPCAWWWATTSMTTVGYGDVRPDTTLGKVLACVCILSGILLLALPIAIINNRFAACYFTLKIKEAALRQREALKRLAWGSLGDVAAGTGEGGRVNLRDAYARSVMEMLRLQGRERTSTQSSGGDELWW</sequence>
<evidence type="ECO:0000313" key="1">
    <source>
        <dbReference type="EMBL" id="KAJ7985488.1"/>
    </source>
</evidence>